<evidence type="ECO:0000256" key="6">
    <source>
        <dbReference type="HAMAP-Rule" id="MF_00658"/>
    </source>
</evidence>
<protein>
    <recommendedName>
        <fullName evidence="6">Ribosomal RNA large subunit methyltransferase H</fullName>
        <ecNumber evidence="6">2.1.1.177</ecNumber>
    </recommendedName>
    <alternativeName>
        <fullName evidence="6">23S rRNA (pseudouridine1915-N3)-methyltransferase</fullName>
    </alternativeName>
    <alternativeName>
        <fullName evidence="6">23S rRNA m3Psi1915 methyltransferase</fullName>
    </alternativeName>
    <alternativeName>
        <fullName evidence="6">rRNA (pseudouridine-N3-)-methyltransferase RlmH</fullName>
    </alternativeName>
</protein>
<keyword evidence="1 6" id="KW-0698">rRNA processing</keyword>
<name>A0A3T0D6L2_9FIRM</name>
<accession>A0A3T0D6L2</accession>
<dbReference type="HAMAP" id="MF_00658">
    <property type="entry name" value="23SrRNA_methyltr_H"/>
    <property type="match status" value="1"/>
</dbReference>
<dbReference type="RefSeq" id="WP_127352126.1">
    <property type="nucleotide sequence ID" value="NZ_CP034791.1"/>
</dbReference>
<comment type="function">
    <text evidence="6">Specifically methylates the pseudouridine at position 1915 (m3Psi1915) in 23S rRNA.</text>
</comment>
<dbReference type="GO" id="GO:0070038">
    <property type="term" value="F:rRNA (pseudouridine-N3-)-methyltransferase activity"/>
    <property type="evidence" value="ECO:0007669"/>
    <property type="project" value="UniProtKB-UniRule"/>
</dbReference>
<dbReference type="InterPro" id="IPR029028">
    <property type="entry name" value="Alpha/beta_knot_MTases"/>
</dbReference>
<dbReference type="Gene3D" id="3.40.1280.10">
    <property type="match status" value="1"/>
</dbReference>
<sequence>MIKVICIGTVKERYFKEAAEEYKKRLSKWTKIEEIEIKEEDENRYRNIEMLLEKEAEKILKHIKEGQYVVVFDIKGTQLSSEEFAELLNRKVSKGEEIVFVIGGSNGLSDAIKKRANLLISFSKLTFPHQLFRVLVYEQIYRGFTIIKGVRYHK</sequence>
<dbReference type="EC" id="2.1.1.177" evidence="6"/>
<dbReference type="KEGG" id="ccha:ELD05_08790"/>
<evidence type="ECO:0000313" key="8">
    <source>
        <dbReference type="Proteomes" id="UP000282930"/>
    </source>
</evidence>
<dbReference type="PIRSF" id="PIRSF004505">
    <property type="entry name" value="MT_bac"/>
    <property type="match status" value="1"/>
</dbReference>
<keyword evidence="6" id="KW-0963">Cytoplasm</keyword>
<organism evidence="7 8">
    <name type="scientific">Caldicellulosiruptor changbaiensis</name>
    <dbReference type="NCBI Taxonomy" id="1222016"/>
    <lineage>
        <taxon>Bacteria</taxon>
        <taxon>Bacillati</taxon>
        <taxon>Bacillota</taxon>
        <taxon>Bacillota incertae sedis</taxon>
        <taxon>Caldicellulosiruptorales</taxon>
        <taxon>Caldicellulosiruptoraceae</taxon>
        <taxon>Caldicellulosiruptor</taxon>
    </lineage>
</organism>
<reference evidence="7 8" key="1">
    <citation type="submission" date="2018-12" db="EMBL/GenBank/DDBJ databases">
        <title>Genome sequence from the cellulolytic species, Caldicellulosiruptor changbaiensis.</title>
        <authorList>
            <person name="Blumer-Schuette S.E."/>
            <person name="Mendoza C."/>
        </authorList>
    </citation>
    <scope>NUCLEOTIDE SEQUENCE [LARGE SCALE GENOMIC DNA]</scope>
    <source>
        <strain evidence="7 8">CBS-Z</strain>
    </source>
</reference>
<dbReference type="NCBIfam" id="NF000986">
    <property type="entry name" value="PRK00103.1-4"/>
    <property type="match status" value="1"/>
</dbReference>
<comment type="subunit">
    <text evidence="6">Homodimer.</text>
</comment>
<gene>
    <name evidence="6 7" type="primary">rlmH</name>
    <name evidence="7" type="ORF">ELD05_08790</name>
</gene>
<dbReference type="CDD" id="cd18081">
    <property type="entry name" value="RlmH-like"/>
    <property type="match status" value="1"/>
</dbReference>
<keyword evidence="2 6" id="KW-0489">Methyltransferase</keyword>
<keyword evidence="4 6" id="KW-0949">S-adenosyl-L-methionine</keyword>
<dbReference type="EMBL" id="CP034791">
    <property type="protein sequence ID" value="AZT90731.1"/>
    <property type="molecule type" value="Genomic_DNA"/>
</dbReference>
<keyword evidence="8" id="KW-1185">Reference proteome</keyword>
<evidence type="ECO:0000313" key="7">
    <source>
        <dbReference type="EMBL" id="AZT90731.1"/>
    </source>
</evidence>
<dbReference type="PANTHER" id="PTHR33603:SF1">
    <property type="entry name" value="RIBOSOMAL RNA LARGE SUBUNIT METHYLTRANSFERASE H"/>
    <property type="match status" value="1"/>
</dbReference>
<dbReference type="InterPro" id="IPR029026">
    <property type="entry name" value="tRNA_m1G_MTases_N"/>
</dbReference>
<dbReference type="AlphaFoldDB" id="A0A3T0D6L2"/>
<comment type="subcellular location">
    <subcellularLocation>
        <location evidence="6">Cytoplasm</location>
    </subcellularLocation>
</comment>
<dbReference type="PANTHER" id="PTHR33603">
    <property type="entry name" value="METHYLTRANSFERASE"/>
    <property type="match status" value="1"/>
</dbReference>
<proteinExistence type="inferred from homology"/>
<feature type="binding site" evidence="6">
    <location>
        <begin position="122"/>
        <end position="127"/>
    </location>
    <ligand>
        <name>S-adenosyl-L-methionine</name>
        <dbReference type="ChEBI" id="CHEBI:59789"/>
    </ligand>
</feature>
<dbReference type="GO" id="GO:0005737">
    <property type="term" value="C:cytoplasm"/>
    <property type="evidence" value="ECO:0007669"/>
    <property type="project" value="UniProtKB-SubCell"/>
</dbReference>
<evidence type="ECO:0000256" key="3">
    <source>
        <dbReference type="ARBA" id="ARBA00022679"/>
    </source>
</evidence>
<feature type="binding site" evidence="6">
    <location>
        <position position="103"/>
    </location>
    <ligand>
        <name>S-adenosyl-L-methionine</name>
        <dbReference type="ChEBI" id="CHEBI:59789"/>
    </ligand>
</feature>
<comment type="caution">
    <text evidence="6">Lacks conserved residue(s) required for the propagation of feature annotation.</text>
</comment>
<dbReference type="Proteomes" id="UP000282930">
    <property type="component" value="Chromosome"/>
</dbReference>
<dbReference type="Pfam" id="PF02590">
    <property type="entry name" value="SPOUT_MTase"/>
    <property type="match status" value="1"/>
</dbReference>
<evidence type="ECO:0000256" key="1">
    <source>
        <dbReference type="ARBA" id="ARBA00022552"/>
    </source>
</evidence>
<comment type="catalytic activity">
    <reaction evidence="6">
        <text>pseudouridine(1915) in 23S rRNA + S-adenosyl-L-methionine = N(3)-methylpseudouridine(1915) in 23S rRNA + S-adenosyl-L-homocysteine + H(+)</text>
        <dbReference type="Rhea" id="RHEA:42752"/>
        <dbReference type="Rhea" id="RHEA-COMP:10221"/>
        <dbReference type="Rhea" id="RHEA-COMP:10222"/>
        <dbReference type="ChEBI" id="CHEBI:15378"/>
        <dbReference type="ChEBI" id="CHEBI:57856"/>
        <dbReference type="ChEBI" id="CHEBI:59789"/>
        <dbReference type="ChEBI" id="CHEBI:65314"/>
        <dbReference type="ChEBI" id="CHEBI:74486"/>
        <dbReference type="EC" id="2.1.1.177"/>
    </reaction>
</comment>
<evidence type="ECO:0000256" key="4">
    <source>
        <dbReference type="ARBA" id="ARBA00022691"/>
    </source>
</evidence>
<keyword evidence="3 6" id="KW-0808">Transferase</keyword>
<dbReference type="NCBIfam" id="NF000985">
    <property type="entry name" value="PRK00103.1-3"/>
    <property type="match status" value="1"/>
</dbReference>
<dbReference type="SUPFAM" id="SSF75217">
    <property type="entry name" value="alpha/beta knot"/>
    <property type="match status" value="1"/>
</dbReference>
<dbReference type="InterPro" id="IPR003742">
    <property type="entry name" value="RlmH-like"/>
</dbReference>
<comment type="similarity">
    <text evidence="5 6">Belongs to the RNA methyltransferase RlmH family.</text>
</comment>
<evidence type="ECO:0000256" key="2">
    <source>
        <dbReference type="ARBA" id="ARBA00022603"/>
    </source>
</evidence>
<evidence type="ECO:0000256" key="5">
    <source>
        <dbReference type="ARBA" id="ARBA00038303"/>
    </source>
</evidence>